<dbReference type="Proteomes" id="UP000184041">
    <property type="component" value="Unassembled WGS sequence"/>
</dbReference>
<evidence type="ECO:0000313" key="10">
    <source>
        <dbReference type="EMBL" id="SHG14747.1"/>
    </source>
</evidence>
<feature type="domain" description="Flagellar hook protein FlgE D2" evidence="8">
    <location>
        <begin position="303"/>
        <end position="422"/>
    </location>
</feature>
<dbReference type="InterPro" id="IPR020013">
    <property type="entry name" value="Flagellar_FlgE/F/G"/>
</dbReference>
<name>A0A1M5HFP3_9BACT</name>
<dbReference type="GO" id="GO:0071978">
    <property type="term" value="P:bacterial-type flagellum-dependent swarming motility"/>
    <property type="evidence" value="ECO:0007669"/>
    <property type="project" value="TreeGrafter"/>
</dbReference>
<keyword evidence="4 5" id="KW-0975">Bacterial flagellum</keyword>
<dbReference type="GO" id="GO:0009424">
    <property type="term" value="C:bacterial-type flagellum hook"/>
    <property type="evidence" value="ECO:0007669"/>
    <property type="project" value="TreeGrafter"/>
</dbReference>
<accession>A0A1M5HFP3</accession>
<evidence type="ECO:0000259" key="8">
    <source>
        <dbReference type="Pfam" id="PF07559"/>
    </source>
</evidence>
<evidence type="ECO:0000259" key="6">
    <source>
        <dbReference type="Pfam" id="PF00460"/>
    </source>
</evidence>
<proteinExistence type="inferred from homology"/>
<organism evidence="10 11">
    <name type="scientific">Fodinibius roseus</name>
    <dbReference type="NCBI Taxonomy" id="1194090"/>
    <lineage>
        <taxon>Bacteria</taxon>
        <taxon>Pseudomonadati</taxon>
        <taxon>Balneolota</taxon>
        <taxon>Balneolia</taxon>
        <taxon>Balneolales</taxon>
        <taxon>Balneolaceae</taxon>
        <taxon>Fodinibius</taxon>
    </lineage>
</organism>
<evidence type="ECO:0000256" key="5">
    <source>
        <dbReference type="RuleBase" id="RU362116"/>
    </source>
</evidence>
<dbReference type="InterPro" id="IPR010930">
    <property type="entry name" value="Flg_bb/hook_C_dom"/>
</dbReference>
<dbReference type="InterPro" id="IPR053967">
    <property type="entry name" value="LlgE_F_G-like_D1"/>
</dbReference>
<dbReference type="GO" id="GO:0005829">
    <property type="term" value="C:cytosol"/>
    <property type="evidence" value="ECO:0007669"/>
    <property type="project" value="TreeGrafter"/>
</dbReference>
<protein>
    <recommendedName>
        <fullName evidence="3">Flagellar hook protein FlgE</fullName>
    </recommendedName>
</protein>
<dbReference type="InterPro" id="IPR012836">
    <property type="entry name" value="FlgF"/>
</dbReference>
<dbReference type="NCBIfam" id="TIGR03506">
    <property type="entry name" value="FlgEFG_subfam"/>
    <property type="match status" value="2"/>
</dbReference>
<evidence type="ECO:0000256" key="2">
    <source>
        <dbReference type="ARBA" id="ARBA00009677"/>
    </source>
</evidence>
<dbReference type="InterPro" id="IPR019776">
    <property type="entry name" value="Flagellar_basal_body_rod_CS"/>
</dbReference>
<gene>
    <name evidence="10" type="ORF">SAMN05443144_12027</name>
</gene>
<feature type="domain" description="Flagellar basal-body/hook protein C-terminal" evidence="7">
    <location>
        <begin position="496"/>
        <end position="540"/>
    </location>
</feature>
<reference evidence="10 11" key="1">
    <citation type="submission" date="2016-11" db="EMBL/GenBank/DDBJ databases">
        <authorList>
            <person name="Jaros S."/>
            <person name="Januszkiewicz K."/>
            <person name="Wedrychowicz H."/>
        </authorList>
    </citation>
    <scope>NUCLEOTIDE SEQUENCE [LARGE SCALE GENOMIC DNA]</scope>
    <source>
        <strain evidence="10 11">DSM 21986</strain>
    </source>
</reference>
<dbReference type="InterPro" id="IPR037058">
    <property type="entry name" value="Falgellar_hook_FlgE_sf"/>
</dbReference>
<dbReference type="PANTHER" id="PTHR30435">
    <property type="entry name" value="FLAGELLAR PROTEIN"/>
    <property type="match status" value="1"/>
</dbReference>
<sequence>MSLIKSLNAGVSGLKSFQTKMDTIGNNIANVDTTGFKSSRVTFSELMNENIGGNGGGESAPSLSNQVGLGVRVASVDRDFSQGTIENTGKTTDLAIEGDGYFMINDGTQDLMTRAGNFTFNQNGNLVDQSGNHVQGYNANQSGNIIGGGTTENIQVDFENALAPRQTDEVNLAGNMNANTSIRQIVSAQSAFTDGSGNIAASGTDINDLSQTASPLAAGDTVEMEITTNDGTGTETATFTYGAGNDGTTLGEMADSFNSGLTEGEVSLVDGMLMLRSGELGSSDFDVASLEVATGSGDINFPGFDVTQQGETNKQTMSTTVYDDLGKGHTLMLDFTQVAENEWSYQAKFADGEPINNGETGTVTFDEMGQVDSGGNFSIDFEPGNGAEATSFEVELGDSSQGTSFTQYSGANTAKVVNQDGYTQGSLVDINIDGDGRVQGVYDNGQNKNLAQLALGEVQNEDGLEMVGGGLFRATSAAGEVFIDTADSLADSSINAGSLEGSNVDLAQEFTEMITSQRAYQSSARVISTSDEMLTEAVNLKR</sequence>
<evidence type="ECO:0000259" key="7">
    <source>
        <dbReference type="Pfam" id="PF06429"/>
    </source>
</evidence>
<dbReference type="Gene3D" id="2.60.98.20">
    <property type="entry name" value="Flagellar hook protein FlgE"/>
    <property type="match status" value="1"/>
</dbReference>
<evidence type="ECO:0000256" key="1">
    <source>
        <dbReference type="ARBA" id="ARBA00004117"/>
    </source>
</evidence>
<dbReference type="Pfam" id="PF22692">
    <property type="entry name" value="LlgE_F_G_D1"/>
    <property type="match status" value="1"/>
</dbReference>
<evidence type="ECO:0000256" key="3">
    <source>
        <dbReference type="ARBA" id="ARBA00019015"/>
    </source>
</evidence>
<dbReference type="Pfam" id="PF07559">
    <property type="entry name" value="FlgE_D2"/>
    <property type="match status" value="1"/>
</dbReference>
<keyword evidence="10" id="KW-0966">Cell projection</keyword>
<evidence type="ECO:0000256" key="4">
    <source>
        <dbReference type="ARBA" id="ARBA00023143"/>
    </source>
</evidence>
<dbReference type="InterPro" id="IPR037925">
    <property type="entry name" value="FlgE/F/G-like"/>
</dbReference>
<dbReference type="EMBL" id="FQUS01000020">
    <property type="protein sequence ID" value="SHG14747.1"/>
    <property type="molecule type" value="Genomic_DNA"/>
</dbReference>
<dbReference type="GO" id="GO:0030694">
    <property type="term" value="C:bacterial-type flagellum basal body, rod"/>
    <property type="evidence" value="ECO:0007669"/>
    <property type="project" value="InterPro"/>
</dbReference>
<dbReference type="SUPFAM" id="SSF117143">
    <property type="entry name" value="Flagellar hook protein flgE"/>
    <property type="match status" value="1"/>
</dbReference>
<keyword evidence="11" id="KW-1185">Reference proteome</keyword>
<dbReference type="PROSITE" id="PS00588">
    <property type="entry name" value="FLAGELLA_BB_ROD"/>
    <property type="match status" value="1"/>
</dbReference>
<comment type="subcellular location">
    <subcellularLocation>
        <location evidence="1 5">Bacterial flagellum basal body</location>
    </subcellularLocation>
</comment>
<evidence type="ECO:0000313" key="11">
    <source>
        <dbReference type="Proteomes" id="UP000184041"/>
    </source>
</evidence>
<dbReference type="InterPro" id="IPR001444">
    <property type="entry name" value="Flag_bb_rod_N"/>
</dbReference>
<dbReference type="NCBIfam" id="TIGR02490">
    <property type="entry name" value="flgF"/>
    <property type="match status" value="1"/>
</dbReference>
<feature type="domain" description="Flagellar basal body rod protein N-terminal" evidence="6">
    <location>
        <begin position="7"/>
        <end position="37"/>
    </location>
</feature>
<dbReference type="PANTHER" id="PTHR30435:SF1">
    <property type="entry name" value="FLAGELLAR HOOK PROTEIN FLGE"/>
    <property type="match status" value="1"/>
</dbReference>
<dbReference type="Pfam" id="PF06429">
    <property type="entry name" value="Flg_bbr_C"/>
    <property type="match status" value="1"/>
</dbReference>
<dbReference type="RefSeq" id="WP_084088358.1">
    <property type="nucleotide sequence ID" value="NZ_FQUS01000020.1"/>
</dbReference>
<keyword evidence="10" id="KW-0282">Flagellum</keyword>
<dbReference type="Pfam" id="PF00460">
    <property type="entry name" value="Flg_bb_rod"/>
    <property type="match status" value="1"/>
</dbReference>
<dbReference type="InterPro" id="IPR011491">
    <property type="entry name" value="FlgE_D2"/>
</dbReference>
<dbReference type="STRING" id="1194090.SAMN05443144_12027"/>
<dbReference type="AlphaFoldDB" id="A0A1M5HFP3"/>
<evidence type="ECO:0000259" key="9">
    <source>
        <dbReference type="Pfam" id="PF22692"/>
    </source>
</evidence>
<keyword evidence="10" id="KW-0969">Cilium</keyword>
<feature type="domain" description="Flagellar hook protein FlgE/F/G-like D1" evidence="9">
    <location>
        <begin position="95"/>
        <end position="156"/>
    </location>
</feature>
<comment type="similarity">
    <text evidence="2 5">Belongs to the flagella basal body rod proteins family.</text>
</comment>
<dbReference type="OrthoDB" id="9804559at2"/>